<organism evidence="2">
    <name type="scientific">uncultured Sulfurovum sp</name>
    <dbReference type="NCBI Taxonomy" id="269237"/>
    <lineage>
        <taxon>Bacteria</taxon>
        <taxon>Pseudomonadati</taxon>
        <taxon>Campylobacterota</taxon>
        <taxon>Epsilonproteobacteria</taxon>
        <taxon>Campylobacterales</taxon>
        <taxon>Sulfurovaceae</taxon>
        <taxon>Sulfurovum</taxon>
        <taxon>environmental samples</taxon>
    </lineage>
</organism>
<dbReference type="PANTHER" id="PTHR36966">
    <property type="entry name" value="REP-ASSOCIATED TYROSINE TRANSPOSASE"/>
    <property type="match status" value="1"/>
</dbReference>
<dbReference type="PANTHER" id="PTHR36966:SF1">
    <property type="entry name" value="REP-ASSOCIATED TYROSINE TRANSPOSASE"/>
    <property type="match status" value="1"/>
</dbReference>
<dbReference type="AlphaFoldDB" id="A0A6S6TDB0"/>
<dbReference type="Gene3D" id="3.30.70.1290">
    <property type="entry name" value="Transposase IS200-like"/>
    <property type="match status" value="1"/>
</dbReference>
<dbReference type="InterPro" id="IPR052715">
    <property type="entry name" value="RAYT_transposase"/>
</dbReference>
<dbReference type="NCBIfam" id="NF047646">
    <property type="entry name" value="REP_Tyr_transpos"/>
    <property type="match status" value="1"/>
</dbReference>
<dbReference type="GO" id="GO:0004803">
    <property type="term" value="F:transposase activity"/>
    <property type="evidence" value="ECO:0007669"/>
    <property type="project" value="InterPro"/>
</dbReference>
<dbReference type="InterPro" id="IPR036515">
    <property type="entry name" value="Transposase_17_sf"/>
</dbReference>
<protein>
    <recommendedName>
        <fullName evidence="1">Transposase IS200-like domain-containing protein</fullName>
    </recommendedName>
</protein>
<dbReference type="SUPFAM" id="SSF143422">
    <property type="entry name" value="Transposase IS200-like"/>
    <property type="match status" value="1"/>
</dbReference>
<accession>A0A6S6TDB0</accession>
<sequence length="157" mass="19195">MQYKRMYLNNHSYFLTLVTHRRKPILIDNIESLRCAFKLSKTKYDYKIEAIVILPDHFHMIITPKHSKEYSKIISYIKRTFIYGLEPLLKEESKLEISNTKHRRRHAGIWQERFYEHTIRDEKDLLKTLEYIQFNPIKHGLVDDINDWKYSSFYKKP</sequence>
<dbReference type="EMBL" id="CACVAU010000055">
    <property type="protein sequence ID" value="CAA6818842.1"/>
    <property type="molecule type" value="Genomic_DNA"/>
</dbReference>
<reference evidence="2" key="1">
    <citation type="submission" date="2020-01" db="EMBL/GenBank/DDBJ databases">
        <authorList>
            <person name="Meier V. D."/>
            <person name="Meier V D."/>
        </authorList>
    </citation>
    <scope>NUCLEOTIDE SEQUENCE</scope>
    <source>
        <strain evidence="2">HLG_WM_MAG_05</strain>
    </source>
</reference>
<dbReference type="SMART" id="SM01321">
    <property type="entry name" value="Y1_Tnp"/>
    <property type="match status" value="1"/>
</dbReference>
<gene>
    <name evidence="2" type="ORF">HELGO_WM4952</name>
</gene>
<evidence type="ECO:0000259" key="1">
    <source>
        <dbReference type="SMART" id="SM01321"/>
    </source>
</evidence>
<dbReference type="GO" id="GO:0043565">
    <property type="term" value="F:sequence-specific DNA binding"/>
    <property type="evidence" value="ECO:0007669"/>
    <property type="project" value="TreeGrafter"/>
</dbReference>
<dbReference type="Pfam" id="PF01797">
    <property type="entry name" value="Y1_Tnp"/>
    <property type="match status" value="1"/>
</dbReference>
<proteinExistence type="predicted"/>
<feature type="domain" description="Transposase IS200-like" evidence="1">
    <location>
        <begin position="8"/>
        <end position="135"/>
    </location>
</feature>
<dbReference type="GO" id="GO:0006313">
    <property type="term" value="P:DNA transposition"/>
    <property type="evidence" value="ECO:0007669"/>
    <property type="project" value="InterPro"/>
</dbReference>
<dbReference type="InterPro" id="IPR002686">
    <property type="entry name" value="Transposase_17"/>
</dbReference>
<evidence type="ECO:0000313" key="2">
    <source>
        <dbReference type="EMBL" id="CAA6818842.1"/>
    </source>
</evidence>
<name>A0A6S6TDB0_9BACT</name>